<keyword evidence="2" id="KW-1185">Reference proteome</keyword>
<dbReference type="SUPFAM" id="SSF53146">
    <property type="entry name" value="Nitrogenase accessory factor-like"/>
    <property type="match status" value="1"/>
</dbReference>
<organism evidence="1 2">
    <name type="scientific">Sedimenticola thiotaurini</name>
    <dbReference type="NCBI Taxonomy" id="1543721"/>
    <lineage>
        <taxon>Bacteria</taxon>
        <taxon>Pseudomonadati</taxon>
        <taxon>Pseudomonadota</taxon>
        <taxon>Gammaproteobacteria</taxon>
        <taxon>Chromatiales</taxon>
        <taxon>Sedimenticolaceae</taxon>
        <taxon>Sedimenticola</taxon>
    </lineage>
</organism>
<name>A0A0F7K193_9GAMM</name>
<reference evidence="1 2" key="1">
    <citation type="journal article" date="2015" name="Genome Announc.">
        <title>Complete Genome Sequence of Sedimenticola thiotaurini Strain SIP-G1, a Polyphosphate- and Polyhydroxyalkanoate-Accumulating Sulfur-Oxidizing Gammaproteobacterium Isolated from Salt Marsh Sediments.</title>
        <authorList>
            <person name="Flood B.E."/>
            <person name="Jones D.S."/>
            <person name="Bailey J.V."/>
        </authorList>
    </citation>
    <scope>NUCLEOTIDE SEQUENCE [LARGE SCALE GENOMIC DNA]</scope>
    <source>
        <strain evidence="1 2">SIP-G1</strain>
    </source>
</reference>
<evidence type="ECO:0000313" key="2">
    <source>
        <dbReference type="Proteomes" id="UP000034410"/>
    </source>
</evidence>
<dbReference type="EMBL" id="CP011412">
    <property type="protein sequence ID" value="AKH22321.1"/>
    <property type="molecule type" value="Genomic_DNA"/>
</dbReference>
<accession>A0A0F7K193</accession>
<dbReference type="Proteomes" id="UP000034410">
    <property type="component" value="Chromosome"/>
</dbReference>
<dbReference type="PATRIC" id="fig|1543721.4.peg.3292"/>
<dbReference type="KEGG" id="seds:AAY24_15965"/>
<proteinExistence type="predicted"/>
<dbReference type="OrthoDB" id="9797941at2"/>
<evidence type="ECO:0000313" key="1">
    <source>
        <dbReference type="EMBL" id="AKH22321.1"/>
    </source>
</evidence>
<gene>
    <name evidence="1" type="ORF">AAY24_15965</name>
</gene>
<protein>
    <submittedName>
        <fullName evidence="1">Uncharacterized protein</fullName>
    </submittedName>
</protein>
<dbReference type="InterPro" id="IPR036105">
    <property type="entry name" value="DiNase_FeMo-co_biosyn_sf"/>
</dbReference>
<dbReference type="AlphaFoldDB" id="A0A0F7K193"/>
<sequence length="117" mass="12973">MKIGVTSQNFRTITGHAGKTRRFLIFSENSDGVPTEVDRLDLPKEMSMHEFRGTEHPIDQLDILITGSCGNGFKRRLESRNVRVITTGEQDPLKAVSQLLAGESLAPPLPHDHQHGS</sequence>
<dbReference type="Gene3D" id="3.30.420.130">
    <property type="entry name" value="Dinitrogenase iron-molybdenum cofactor biosynthesis domain"/>
    <property type="match status" value="1"/>
</dbReference>